<feature type="region of interest" description="Disordered" evidence="1">
    <location>
        <begin position="435"/>
        <end position="528"/>
    </location>
</feature>
<feature type="region of interest" description="Disordered" evidence="1">
    <location>
        <begin position="645"/>
        <end position="703"/>
    </location>
</feature>
<feature type="region of interest" description="Disordered" evidence="1">
    <location>
        <begin position="393"/>
        <end position="418"/>
    </location>
</feature>
<feature type="compositionally biased region" description="Polar residues" evidence="1">
    <location>
        <begin position="487"/>
        <end position="496"/>
    </location>
</feature>
<comment type="caution">
    <text evidence="2">The sequence shown here is derived from an EMBL/GenBank/DDBJ whole genome shotgun (WGS) entry which is preliminary data.</text>
</comment>
<feature type="region of interest" description="Disordered" evidence="1">
    <location>
        <begin position="738"/>
        <end position="759"/>
    </location>
</feature>
<reference evidence="2" key="1">
    <citation type="submission" date="2022-07" db="EMBL/GenBank/DDBJ databases">
        <title>Genome Sequence of Physisporinus lineatus.</title>
        <authorList>
            <person name="Buettner E."/>
        </authorList>
    </citation>
    <scope>NUCLEOTIDE SEQUENCE</scope>
    <source>
        <strain evidence="2">VT162</strain>
    </source>
</reference>
<organism evidence="2 3">
    <name type="scientific">Meripilus lineatus</name>
    <dbReference type="NCBI Taxonomy" id="2056292"/>
    <lineage>
        <taxon>Eukaryota</taxon>
        <taxon>Fungi</taxon>
        <taxon>Dikarya</taxon>
        <taxon>Basidiomycota</taxon>
        <taxon>Agaricomycotina</taxon>
        <taxon>Agaricomycetes</taxon>
        <taxon>Polyporales</taxon>
        <taxon>Meripilaceae</taxon>
        <taxon>Meripilus</taxon>
    </lineage>
</organism>
<evidence type="ECO:0000256" key="1">
    <source>
        <dbReference type="SAM" id="MobiDB-lite"/>
    </source>
</evidence>
<evidence type="ECO:0000313" key="2">
    <source>
        <dbReference type="EMBL" id="KAJ3484095.1"/>
    </source>
</evidence>
<keyword evidence="3" id="KW-1185">Reference proteome</keyword>
<proteinExistence type="predicted"/>
<feature type="compositionally biased region" description="Polar residues" evidence="1">
    <location>
        <begin position="39"/>
        <end position="48"/>
    </location>
</feature>
<feature type="compositionally biased region" description="Acidic residues" evidence="1">
    <location>
        <begin position="83"/>
        <end position="98"/>
    </location>
</feature>
<dbReference type="AlphaFoldDB" id="A0AAD5YGJ0"/>
<accession>A0AAD5YGJ0</accession>
<feature type="compositionally biased region" description="Low complexity" evidence="1">
    <location>
        <begin position="577"/>
        <end position="587"/>
    </location>
</feature>
<feature type="compositionally biased region" description="Low complexity" evidence="1">
    <location>
        <begin position="317"/>
        <end position="335"/>
    </location>
</feature>
<feature type="region of interest" description="Disordered" evidence="1">
    <location>
        <begin position="1"/>
        <end position="176"/>
    </location>
</feature>
<dbReference type="Proteomes" id="UP001212997">
    <property type="component" value="Unassembled WGS sequence"/>
</dbReference>
<feature type="compositionally biased region" description="Low complexity" evidence="1">
    <location>
        <begin position="611"/>
        <end position="628"/>
    </location>
</feature>
<evidence type="ECO:0000313" key="3">
    <source>
        <dbReference type="Proteomes" id="UP001212997"/>
    </source>
</evidence>
<feature type="compositionally biased region" description="Basic residues" evidence="1">
    <location>
        <begin position="452"/>
        <end position="464"/>
    </location>
</feature>
<feature type="compositionally biased region" description="Basic residues" evidence="1">
    <location>
        <begin position="676"/>
        <end position="685"/>
    </location>
</feature>
<gene>
    <name evidence="2" type="ORF">NLI96_g5868</name>
</gene>
<feature type="compositionally biased region" description="Low complexity" evidence="1">
    <location>
        <begin position="146"/>
        <end position="155"/>
    </location>
</feature>
<dbReference type="EMBL" id="JANAWD010000202">
    <property type="protein sequence ID" value="KAJ3484095.1"/>
    <property type="molecule type" value="Genomic_DNA"/>
</dbReference>
<feature type="region of interest" description="Disordered" evidence="1">
    <location>
        <begin position="266"/>
        <end position="339"/>
    </location>
</feature>
<protein>
    <submittedName>
        <fullName evidence="2">Uncharacterized protein</fullName>
    </submittedName>
</protein>
<feature type="compositionally biased region" description="Low complexity" evidence="1">
    <location>
        <begin position="1"/>
        <end position="20"/>
    </location>
</feature>
<feature type="compositionally biased region" description="Low complexity" evidence="1">
    <location>
        <begin position="435"/>
        <end position="445"/>
    </location>
</feature>
<sequence length="784" mass="83691">MPVNSTTNYHSPGSSSSSAAGTGGFRTSHSHRKRVSALRLSSDSTSATLPALPLYTTSPPWSTRLTPVEFLEIPSDRPPDYSDSAEEADADTDGETSDPEGTTNTRSSRLRQVYVPSSDTSTSLSSPQQPPLSFSPRRSNNRRTHTSNSSRSSISHSRRFTHRGDKFSTATTSSSATTETLVDPYLDSLLARSVHALEMSNALLQSSMTTTAPSNLADALSSDGYAHSSLEVHAQKLSARIHGNGNVQDSWMGNLEEIYKGVESLVGGGDESETSNHHSRSHSDREEAISQSLPTNGLPPLVDRVKQSSPHRRPSLDFRSFNSSSSDSQQLNFSNHNRRDLVAPAPRALTMYVDSTDDPSLITLPQTLGLRSSTQIPPTPLPSQTFIPQRRYPDEGLVPVSNPTSASSTSLSMSTSPPKRAVDLLASYISRTTSSLIRRSSTGSTATLQANKAHRSKSPPHPHVRTPISLSQHSTPSRRSRSLTPIRGNSPSPVVRQQQQQQQHKQMTLPIEDLSTSSSSESSHSDTLHVDKTLESLRSILEKQPPRPASTTPSMQGGGRSRLRPAFLIPPNVEPMSSTSTATASVSRLFTKGRHSSSTRPPSPPRHSSMKSKSQSTTPSHTPSPSVSMLSVSDVIVSGFGFGSGGSSGGSTPKRISFAELPEPSGRTRLSSYSRSSKRKGKFKHSNPGNGNGNGHSKQHSYSDDDLYGGGVAGRGGGGWLYELLLSAAAIGGGGSVGGNGSGGGSVTSPRSSGSFVRQDERFSRYPAWANRPGFGSSVEDWAV</sequence>
<feature type="compositionally biased region" description="Low complexity" evidence="1">
    <location>
        <begin position="665"/>
        <end position="675"/>
    </location>
</feature>
<name>A0AAD5YGJ0_9APHY</name>
<feature type="compositionally biased region" description="Polar residues" evidence="1">
    <location>
        <begin position="55"/>
        <end position="65"/>
    </location>
</feature>
<feature type="compositionally biased region" description="Low complexity" evidence="1">
    <location>
        <begin position="116"/>
        <end position="138"/>
    </location>
</feature>
<feature type="region of interest" description="Disordered" evidence="1">
    <location>
        <begin position="541"/>
        <end position="628"/>
    </location>
</feature>
<feature type="compositionally biased region" description="Low complexity" evidence="1">
    <location>
        <begin position="401"/>
        <end position="418"/>
    </location>
</feature>
<feature type="compositionally biased region" description="Low complexity" evidence="1">
    <location>
        <begin position="512"/>
        <end position="522"/>
    </location>
</feature>